<name>A0A285SV50_9HYPH</name>
<evidence type="ECO:0000256" key="1">
    <source>
        <dbReference type="ARBA" id="ARBA00004651"/>
    </source>
</evidence>
<accession>A0A285SV50</accession>
<keyword evidence="2" id="KW-1003">Cell membrane</keyword>
<evidence type="ECO:0000259" key="9">
    <source>
        <dbReference type="PROSITE" id="PS50885"/>
    </source>
</evidence>
<dbReference type="Gene3D" id="3.30.70.1230">
    <property type="entry name" value="Nucleotide cyclase"/>
    <property type="match status" value="1"/>
</dbReference>
<dbReference type="Pfam" id="PF00211">
    <property type="entry name" value="Guanylate_cyc"/>
    <property type="match status" value="1"/>
</dbReference>
<dbReference type="PANTHER" id="PTHR43081:SF1">
    <property type="entry name" value="ADENYLATE CYCLASE, TERMINAL-DIFFERENTIATION SPECIFIC"/>
    <property type="match status" value="1"/>
</dbReference>
<dbReference type="AlphaFoldDB" id="A0A285SV50"/>
<dbReference type="PROSITE" id="PS50125">
    <property type="entry name" value="GUANYLATE_CYCLASE_2"/>
    <property type="match status" value="1"/>
</dbReference>
<evidence type="ECO:0000256" key="4">
    <source>
        <dbReference type="ARBA" id="ARBA00022989"/>
    </source>
</evidence>
<dbReference type="InterPro" id="IPR029787">
    <property type="entry name" value="Nucleotide_cyclase"/>
</dbReference>
<dbReference type="SUPFAM" id="SSF103190">
    <property type="entry name" value="Sensory domain-like"/>
    <property type="match status" value="1"/>
</dbReference>
<evidence type="ECO:0000256" key="2">
    <source>
        <dbReference type="ARBA" id="ARBA00022475"/>
    </source>
</evidence>
<feature type="compositionally biased region" description="Basic and acidic residues" evidence="6">
    <location>
        <begin position="1"/>
        <end position="13"/>
    </location>
</feature>
<evidence type="ECO:0000313" key="11">
    <source>
        <dbReference type="Proteomes" id="UP000219331"/>
    </source>
</evidence>
<keyword evidence="4 7" id="KW-1133">Transmembrane helix</keyword>
<dbReference type="GO" id="GO:0004016">
    <property type="term" value="F:adenylate cyclase activity"/>
    <property type="evidence" value="ECO:0007669"/>
    <property type="project" value="UniProtKB-ARBA"/>
</dbReference>
<reference evidence="10 11" key="1">
    <citation type="submission" date="2017-08" db="EMBL/GenBank/DDBJ databases">
        <authorList>
            <person name="de Groot N.N."/>
        </authorList>
    </citation>
    <scope>NUCLEOTIDE SEQUENCE [LARGE SCALE GENOMIC DNA]</scope>
    <source>
        <strain evidence="10 11">USBA 352</strain>
    </source>
</reference>
<dbReference type="PANTHER" id="PTHR43081">
    <property type="entry name" value="ADENYLATE CYCLASE, TERMINAL-DIFFERENTIATION SPECIFIC-RELATED"/>
    <property type="match status" value="1"/>
</dbReference>
<dbReference type="SMART" id="SM00304">
    <property type="entry name" value="HAMP"/>
    <property type="match status" value="1"/>
</dbReference>
<feature type="transmembrane region" description="Helical" evidence="7">
    <location>
        <begin position="41"/>
        <end position="62"/>
    </location>
</feature>
<dbReference type="RefSeq" id="WP_097175145.1">
    <property type="nucleotide sequence ID" value="NZ_OBML01000006.1"/>
</dbReference>
<gene>
    <name evidence="10" type="ORF">SAMN05421512_106212</name>
</gene>
<dbReference type="PROSITE" id="PS50885">
    <property type="entry name" value="HAMP"/>
    <property type="match status" value="1"/>
</dbReference>
<organism evidence="10 11">
    <name type="scientific">Stappia indica</name>
    <dbReference type="NCBI Taxonomy" id="538381"/>
    <lineage>
        <taxon>Bacteria</taxon>
        <taxon>Pseudomonadati</taxon>
        <taxon>Pseudomonadota</taxon>
        <taxon>Alphaproteobacteria</taxon>
        <taxon>Hyphomicrobiales</taxon>
        <taxon>Stappiaceae</taxon>
        <taxon>Stappia</taxon>
    </lineage>
</organism>
<feature type="compositionally biased region" description="Low complexity" evidence="6">
    <location>
        <begin position="17"/>
        <end position="27"/>
    </location>
</feature>
<protein>
    <submittedName>
        <fullName evidence="10">Adenylate cyclase</fullName>
    </submittedName>
</protein>
<evidence type="ECO:0000256" key="3">
    <source>
        <dbReference type="ARBA" id="ARBA00022692"/>
    </source>
</evidence>
<comment type="subcellular location">
    <subcellularLocation>
        <location evidence="1">Cell membrane</location>
        <topology evidence="1">Multi-pass membrane protein</topology>
    </subcellularLocation>
</comment>
<dbReference type="Proteomes" id="UP000219331">
    <property type="component" value="Unassembled WGS sequence"/>
</dbReference>
<dbReference type="Gene3D" id="6.10.340.10">
    <property type="match status" value="1"/>
</dbReference>
<keyword evidence="11" id="KW-1185">Reference proteome</keyword>
<dbReference type="GO" id="GO:0005886">
    <property type="term" value="C:plasma membrane"/>
    <property type="evidence" value="ECO:0007669"/>
    <property type="project" value="UniProtKB-SubCell"/>
</dbReference>
<dbReference type="SUPFAM" id="SSF55073">
    <property type="entry name" value="Nucleotide cyclase"/>
    <property type="match status" value="1"/>
</dbReference>
<dbReference type="InterPro" id="IPR001054">
    <property type="entry name" value="A/G_cyclase"/>
</dbReference>
<dbReference type="EMBL" id="OBML01000006">
    <property type="protein sequence ID" value="SOC10256.1"/>
    <property type="molecule type" value="Genomic_DNA"/>
</dbReference>
<proteinExistence type="predicted"/>
<keyword evidence="3 7" id="KW-0812">Transmembrane</keyword>
<evidence type="ECO:0000256" key="7">
    <source>
        <dbReference type="SAM" id="Phobius"/>
    </source>
</evidence>
<dbReference type="GO" id="GO:0009190">
    <property type="term" value="P:cyclic nucleotide biosynthetic process"/>
    <property type="evidence" value="ECO:0007669"/>
    <property type="project" value="InterPro"/>
</dbReference>
<dbReference type="GO" id="GO:0035556">
    <property type="term" value="P:intracellular signal transduction"/>
    <property type="evidence" value="ECO:0007669"/>
    <property type="project" value="InterPro"/>
</dbReference>
<dbReference type="CDD" id="cd07302">
    <property type="entry name" value="CHD"/>
    <property type="match status" value="1"/>
</dbReference>
<dbReference type="SMART" id="SM00044">
    <property type="entry name" value="CYCc"/>
    <property type="match status" value="1"/>
</dbReference>
<feature type="region of interest" description="Disordered" evidence="6">
    <location>
        <begin position="1"/>
        <end position="29"/>
    </location>
</feature>
<evidence type="ECO:0000259" key="8">
    <source>
        <dbReference type="PROSITE" id="PS50125"/>
    </source>
</evidence>
<dbReference type="InterPro" id="IPR033479">
    <property type="entry name" value="dCache_1"/>
</dbReference>
<dbReference type="Pfam" id="PF02743">
    <property type="entry name" value="dCache_1"/>
    <property type="match status" value="1"/>
</dbReference>
<feature type="domain" description="Guanylate cyclase" evidence="8">
    <location>
        <begin position="481"/>
        <end position="613"/>
    </location>
</feature>
<dbReference type="Gene3D" id="3.30.450.20">
    <property type="entry name" value="PAS domain"/>
    <property type="match status" value="2"/>
</dbReference>
<evidence type="ECO:0000313" key="10">
    <source>
        <dbReference type="EMBL" id="SOC10256.1"/>
    </source>
</evidence>
<dbReference type="STRING" id="538381.GCA_001696535_02739"/>
<sequence length="668" mass="71129">MTGEREARNREPDQGPDPDGAAPAQPARVTPRLGWVRPLRVHLSTVIVALLLGISLPLTWLAHDQGTRLSTSAASQRMSLLGQRVAAQYEAVFNDGLTAVMLAAAADTLLDDPTGDMEGKALFLDRALGSSAHIDGLFVGRADSSFLHGVGDTPAWREALAAPPGTDHAVRTIQPAQDGTRRSVWRFIEANGTVLSRRDDGPTRFDPRRRPWYRAAVAADGRPVTVGPYTMATTGELGLTIAVEAPDEPGAVVGADVLLETLSELLSREAVSPRATGYVFDDDRRLIVHSDPAMMAALLPQLSARARHTAVTVDDPLLPLLRPLLGEGAVSGLHRIEADGETYLLALEPVRGASELAGTVVAVAAPLSDFTAESRLLVARALAVSFCLIVMGVLSALLVARLVSRSLTQLADDAARIGDLDLETRPPVSSLVAEINTLADALATARTAIASFALYVPRELVRKVVAAGRQDPASAERRDVTVLFTDIRDFTSLSEQNAPEEVVALLSDYFELLNRIVEAHDGVIVQYLGDSVCAMWNAPESNPDHVADACRCTLALVAAVDALNARYRAAGRPELATRFGLHTGIAVVGSVGASTRRQYTAIGDTINVASRLEGMNKEFGTTVLTSEAVRQAAGDEAFTFRPLGSVRAKGRAAEIAVYELLAKPETLN</sequence>
<keyword evidence="5 7" id="KW-0472">Membrane</keyword>
<dbReference type="InterPro" id="IPR050697">
    <property type="entry name" value="Adenylyl/Guanylyl_Cyclase_3/4"/>
</dbReference>
<dbReference type="InterPro" id="IPR003660">
    <property type="entry name" value="HAMP_dom"/>
</dbReference>
<dbReference type="OrthoDB" id="9789782at2"/>
<feature type="transmembrane region" description="Helical" evidence="7">
    <location>
        <begin position="377"/>
        <end position="400"/>
    </location>
</feature>
<dbReference type="InterPro" id="IPR029151">
    <property type="entry name" value="Sensor-like_sf"/>
</dbReference>
<evidence type="ECO:0000256" key="5">
    <source>
        <dbReference type="ARBA" id="ARBA00023136"/>
    </source>
</evidence>
<evidence type="ECO:0000256" key="6">
    <source>
        <dbReference type="SAM" id="MobiDB-lite"/>
    </source>
</evidence>
<feature type="domain" description="HAMP" evidence="9">
    <location>
        <begin position="401"/>
        <end position="454"/>
    </location>
</feature>